<dbReference type="InterPro" id="IPR013785">
    <property type="entry name" value="Aldolase_TIM"/>
</dbReference>
<evidence type="ECO:0000313" key="1">
    <source>
        <dbReference type="EMBL" id="AGR42207.1"/>
    </source>
</evidence>
<accession>S5M2B9</accession>
<dbReference type="STRING" id="1276221.SDIMI_v3c05030"/>
<dbReference type="Gene3D" id="3.20.20.70">
    <property type="entry name" value="Aldolase class I"/>
    <property type="match status" value="1"/>
</dbReference>
<dbReference type="Proteomes" id="UP000014983">
    <property type="component" value="Chromosome"/>
</dbReference>
<dbReference type="OrthoDB" id="6580179at2"/>
<organism evidence="1 2">
    <name type="scientific">Spiroplasma diminutum CUAS-1</name>
    <dbReference type="NCBI Taxonomy" id="1276221"/>
    <lineage>
        <taxon>Bacteria</taxon>
        <taxon>Bacillati</taxon>
        <taxon>Mycoplasmatota</taxon>
        <taxon>Mollicutes</taxon>
        <taxon>Entomoplasmatales</taxon>
        <taxon>Spiroplasmataceae</taxon>
        <taxon>Spiroplasma</taxon>
    </lineage>
</organism>
<protein>
    <submittedName>
        <fullName evidence="1">2-keto-3-deoxy-6-phosphogluconate aldolase</fullName>
    </submittedName>
</protein>
<dbReference type="EMBL" id="CP005076">
    <property type="protein sequence ID" value="AGR42207.1"/>
    <property type="molecule type" value="Genomic_DNA"/>
</dbReference>
<dbReference type="InterPro" id="IPR010763">
    <property type="entry name" value="DgaF"/>
</dbReference>
<sequence length="250" mass="27657">MNKKNICFYKERICLNVLAKDLNNAKEIVEATEGNVVVGILSKDFANDDLAFNEMSKWKSEINNKISIGLGAGDPKQSYMVARLSKRIKPAHANQVFTGVGLTVSDFENEEVFINCLVSPTGKPGFVKINTGPLSSSKDNEDAIVEINTAIKIIKDMGGDSIKFFPMNGLSTIEEYKVVVKACAENDFVIEPTGGLDLENFEEVIKIALDAKVKAIIPHVYNSIIDADTGITNIEKVKQLYKIMERQNYE</sequence>
<reference evidence="1 2" key="1">
    <citation type="journal article" date="2013" name="Genome Biol. Evol.">
        <title>Comparison of metabolic capacities and inference of gene content evolution in mosquito-associated Spiroplasma diminutum and S. taiwanense.</title>
        <authorList>
            <person name="Lo W.S."/>
            <person name="Ku C."/>
            <person name="Chen L.L."/>
            <person name="Chang T.H."/>
            <person name="Kuo C.H."/>
        </authorList>
    </citation>
    <scope>NUCLEOTIDE SEQUENCE [LARGE SCALE GENOMIC DNA]</scope>
    <source>
        <strain evidence="1">CUAS-1</strain>
    </source>
</reference>
<dbReference type="RefSeq" id="WP_020836439.1">
    <property type="nucleotide sequence ID" value="NC_021833.1"/>
</dbReference>
<dbReference type="Pfam" id="PF07071">
    <property type="entry name" value="KDGP_aldolase"/>
    <property type="match status" value="1"/>
</dbReference>
<dbReference type="KEGG" id="sdi:SDIMI_v3c05030"/>
<name>S5M2B9_9MOLU</name>
<gene>
    <name evidence="1" type="ORF">SDIMI_v3c05030</name>
</gene>
<keyword evidence="2" id="KW-1185">Reference proteome</keyword>
<dbReference type="HOGENOM" id="CLU_098610_0_0_14"/>
<dbReference type="eggNOG" id="ENOG502Z844">
    <property type="taxonomic scope" value="Bacteria"/>
</dbReference>
<proteinExistence type="predicted"/>
<dbReference type="NCBIfam" id="TIGR03581">
    <property type="entry name" value="EF_0839"/>
    <property type="match status" value="1"/>
</dbReference>
<dbReference type="AlphaFoldDB" id="S5M2B9"/>
<dbReference type="NCBIfam" id="NF047796">
    <property type="entry name" value="DhDoxPGlucAldDagF"/>
    <property type="match status" value="1"/>
</dbReference>
<dbReference type="InParanoid" id="S5M2B9"/>
<evidence type="ECO:0000313" key="2">
    <source>
        <dbReference type="Proteomes" id="UP000014983"/>
    </source>
</evidence>
<dbReference type="PATRIC" id="fig|1276221.3.peg.502"/>